<dbReference type="InterPro" id="IPR036188">
    <property type="entry name" value="FAD/NAD-bd_sf"/>
</dbReference>
<evidence type="ECO:0000256" key="1">
    <source>
        <dbReference type="ARBA" id="ARBA00023002"/>
    </source>
</evidence>
<accession>A0A7S4M3H8</accession>
<reference evidence="4" key="1">
    <citation type="submission" date="2021-01" db="EMBL/GenBank/DDBJ databases">
        <authorList>
            <person name="Corre E."/>
            <person name="Pelletier E."/>
            <person name="Niang G."/>
            <person name="Scheremetjew M."/>
            <person name="Finn R."/>
            <person name="Kale V."/>
            <person name="Holt S."/>
            <person name="Cochrane G."/>
            <person name="Meng A."/>
            <person name="Brown T."/>
            <person name="Cohen L."/>
        </authorList>
    </citation>
    <scope>NUCLEOTIDE SEQUENCE</scope>
    <source>
        <strain evidence="4">DIVA3 518/3/11/1/6</strain>
    </source>
</reference>
<keyword evidence="2" id="KW-0503">Monooxygenase</keyword>
<dbReference type="Gene3D" id="3.50.50.60">
    <property type="entry name" value="FAD/NAD(P)-binding domain"/>
    <property type="match status" value="1"/>
</dbReference>
<feature type="domain" description="FAD-binding" evidence="3">
    <location>
        <begin position="2"/>
        <end position="326"/>
    </location>
</feature>
<protein>
    <recommendedName>
        <fullName evidence="3">FAD-binding domain-containing protein</fullName>
    </recommendedName>
</protein>
<dbReference type="GO" id="GO:0071949">
    <property type="term" value="F:FAD binding"/>
    <property type="evidence" value="ECO:0007669"/>
    <property type="project" value="InterPro"/>
</dbReference>
<keyword evidence="1" id="KW-0560">Oxidoreductase</keyword>
<dbReference type="InterPro" id="IPR050493">
    <property type="entry name" value="FAD-dep_Monooxygenase_BioMet"/>
</dbReference>
<gene>
    <name evidence="4" type="ORF">VSP0166_LOCUS141</name>
</gene>
<dbReference type="SUPFAM" id="SSF51905">
    <property type="entry name" value="FAD/NAD(P)-binding domain"/>
    <property type="match status" value="1"/>
</dbReference>
<dbReference type="PANTHER" id="PTHR13789:SF309">
    <property type="entry name" value="PUTATIVE (AFU_ORTHOLOGUE AFUA_6G14510)-RELATED"/>
    <property type="match status" value="1"/>
</dbReference>
<organism evidence="4">
    <name type="scientific">Vannella robusta</name>
    <dbReference type="NCBI Taxonomy" id="1487602"/>
    <lineage>
        <taxon>Eukaryota</taxon>
        <taxon>Amoebozoa</taxon>
        <taxon>Discosea</taxon>
        <taxon>Flabellinia</taxon>
        <taxon>Vannellidae</taxon>
        <taxon>Vannella</taxon>
    </lineage>
</organism>
<dbReference type="PANTHER" id="PTHR13789">
    <property type="entry name" value="MONOOXYGENASE"/>
    <property type="match status" value="1"/>
</dbReference>
<name>A0A7S4M3H8_9EUKA</name>
<dbReference type="Pfam" id="PF01494">
    <property type="entry name" value="FAD_binding_3"/>
    <property type="match status" value="1"/>
</dbReference>
<dbReference type="PRINTS" id="PR00420">
    <property type="entry name" value="RNGMNOXGNASE"/>
</dbReference>
<evidence type="ECO:0000313" key="4">
    <source>
        <dbReference type="EMBL" id="CAE2198820.1"/>
    </source>
</evidence>
<dbReference type="GO" id="GO:0004497">
    <property type="term" value="F:monooxygenase activity"/>
    <property type="evidence" value="ECO:0007669"/>
    <property type="project" value="UniProtKB-KW"/>
</dbReference>
<evidence type="ECO:0000259" key="3">
    <source>
        <dbReference type="Pfam" id="PF01494"/>
    </source>
</evidence>
<dbReference type="EMBL" id="HBKP01000187">
    <property type="protein sequence ID" value="CAE2198820.1"/>
    <property type="molecule type" value="Transcribed_RNA"/>
</dbReference>
<proteinExistence type="predicted"/>
<evidence type="ECO:0000256" key="2">
    <source>
        <dbReference type="ARBA" id="ARBA00023033"/>
    </source>
</evidence>
<dbReference type="InterPro" id="IPR002938">
    <property type="entry name" value="FAD-bd"/>
</dbReference>
<sequence length="418" mass="45945">MHVAVVGAGPGGLMAAYRLQSEGIKVTVVERKPLEDLCADIGGAYDISGNSRKVFEAVGLGKEFDALQGQMKGFVMINSQDGSKFKELQLGDGFLAGLRRSEIQQLFMNALDTSVFKCGSAFESYEETELGVKIKLENNEEFCADFLIAADGIRSSILKQIFPQEYKEKLRFAQCIAYWGFFDYNPKTDSDVMLPHLGLSVLGPGLMIGGGLHGDGKEAVWAAILQRTEPSHSKEVQDSEVIKQEVLEEVKNVLPATIPRVMEKTEATKIFKVHVYDRDPLDCWHKGRVVLLGDAAHAMNPFAGQGANMAIIDGFLLGSLISSLSKNFEDKIPTSELSNMFDHYEKLRKPAATANLNQGRSTANLTLNSGTIKSWCFRTAISWLPNSLLSSFLFKADEQNNPALIECGLEPCRVSLFS</sequence>
<dbReference type="AlphaFoldDB" id="A0A7S4M3H8"/>